<reference evidence="1 2" key="1">
    <citation type="submission" date="2023-07" db="EMBL/GenBank/DDBJ databases">
        <title>Genomic Encyclopedia of Type Strains, Phase IV (KMG-IV): sequencing the most valuable type-strain genomes for metagenomic binning, comparative biology and taxonomic classification.</title>
        <authorList>
            <person name="Goeker M."/>
        </authorList>
    </citation>
    <scope>NUCLEOTIDE SEQUENCE [LARGE SCALE GENOMIC DNA]</scope>
    <source>
        <strain evidence="1 2">DSM 18695</strain>
    </source>
</reference>
<evidence type="ECO:0008006" key="3">
    <source>
        <dbReference type="Google" id="ProtNLM"/>
    </source>
</evidence>
<evidence type="ECO:0000313" key="1">
    <source>
        <dbReference type="EMBL" id="MDQ0466349.1"/>
    </source>
</evidence>
<accession>A0ABU0IZ72</accession>
<dbReference type="Proteomes" id="UP001228905">
    <property type="component" value="Unassembled WGS sequence"/>
</dbReference>
<protein>
    <recommendedName>
        <fullName evidence="3">Short-chain dehydrogenase</fullName>
    </recommendedName>
</protein>
<dbReference type="RefSeq" id="WP_307352385.1">
    <property type="nucleotide sequence ID" value="NZ_JAUSVS010000011.1"/>
</dbReference>
<sequence>MAARGSSLVIGGTGMLAQATRWLADRSTATLLVARRASGFAPGDRRFAPLDSDWTGPTFRDDLVGALSRTPRVDRALLWLHEPEPILAWLLPLLPQARVVLVLGSLDGQPQAPAGSFISVRLGSQPTTGGGWRWLTDQEISQGAIAALTSGRSGIVGELRRV</sequence>
<dbReference type="EMBL" id="JAUSVS010000011">
    <property type="protein sequence ID" value="MDQ0466349.1"/>
    <property type="molecule type" value="Genomic_DNA"/>
</dbReference>
<gene>
    <name evidence="1" type="ORF">QO010_004142</name>
</gene>
<comment type="caution">
    <text evidence="1">The sequence shown here is derived from an EMBL/GenBank/DDBJ whole genome shotgun (WGS) entry which is preliminary data.</text>
</comment>
<proteinExistence type="predicted"/>
<organism evidence="1 2">
    <name type="scientific">Caulobacter ginsengisoli</name>
    <dbReference type="NCBI Taxonomy" id="400775"/>
    <lineage>
        <taxon>Bacteria</taxon>
        <taxon>Pseudomonadati</taxon>
        <taxon>Pseudomonadota</taxon>
        <taxon>Alphaproteobacteria</taxon>
        <taxon>Caulobacterales</taxon>
        <taxon>Caulobacteraceae</taxon>
        <taxon>Caulobacter</taxon>
    </lineage>
</organism>
<keyword evidence="2" id="KW-1185">Reference proteome</keyword>
<evidence type="ECO:0000313" key="2">
    <source>
        <dbReference type="Proteomes" id="UP001228905"/>
    </source>
</evidence>
<name>A0ABU0IZ72_9CAUL</name>